<keyword evidence="2" id="KW-0238">DNA-binding</keyword>
<sequence length="495" mass="55099">MTERKKKSGRRVPGSVFPRGRKWAYKFYGPPDILTGERPEIRQSGFETEDDAWEAMLIARGALATETYVKPSRQTVSTFFESWFSYVRTTTEATTAANYENLARYYVLPIIGNRRMQDITPSVVAALYEHLLTKARLDQPNTNWEMYQLWKGAQERKENLRIREIAEKTGVTYAGARKAVRRYEVGRVPAEPQVGYAPKTVHSVHIMLGSAFSTAKAWSVVGANPMESVKAPSQVRRPHKTWSPGQMARFLEAARADRFYALWVLVASTGMRRSELCGLTRDGLDLSASGGATLRMNVTSVVAGGKVVSGGGKSKKSRRPVALDRYTTAVLTEHLERLDSERAAFGSGYQDNGLVFCWENGGRIYPDTITEKFNALVDRVSLPLITLHGVRHSYATIALRSGVHPKVVSSRLGHATVAFTLDTYAEDVPELDRDAAEDIGRLFLPKAPGEQAVVPGAGGEPETRNEEAIVQFLRALPAQYRQVLLERERQSEDAE</sequence>
<keyword evidence="1" id="KW-0229">DNA integration</keyword>
<dbReference type="PROSITE" id="PS51898">
    <property type="entry name" value="TYR_RECOMBINASE"/>
    <property type="match status" value="1"/>
</dbReference>
<dbReference type="Gene3D" id="1.10.150.130">
    <property type="match status" value="1"/>
</dbReference>
<evidence type="ECO:0000256" key="2">
    <source>
        <dbReference type="ARBA" id="ARBA00023125"/>
    </source>
</evidence>
<reference evidence="5 6" key="1">
    <citation type="submission" date="2021-04" db="EMBL/GenBank/DDBJ databases">
        <title>Whole-genome sequencing of Saccharopolyspora endophytica KCTC 19397.</title>
        <authorList>
            <person name="Ay H."/>
            <person name="Saygin H."/>
            <person name="Sahin N."/>
        </authorList>
    </citation>
    <scope>NUCLEOTIDE SEQUENCE [LARGE SCALE GENOMIC DNA]</scope>
    <source>
        <strain evidence="5 6">KCTC 19397</strain>
    </source>
</reference>
<dbReference type="CDD" id="cd01189">
    <property type="entry name" value="INT_ICEBs1_C_like"/>
    <property type="match status" value="1"/>
</dbReference>
<dbReference type="InterPro" id="IPR002104">
    <property type="entry name" value="Integrase_catalytic"/>
</dbReference>
<proteinExistence type="predicted"/>
<evidence type="ECO:0000313" key="5">
    <source>
        <dbReference type="EMBL" id="MBQ0924600.1"/>
    </source>
</evidence>
<dbReference type="PANTHER" id="PTHR30349:SF91">
    <property type="entry name" value="INTA PROTEIN"/>
    <property type="match status" value="1"/>
</dbReference>
<evidence type="ECO:0000259" key="4">
    <source>
        <dbReference type="PROSITE" id="PS51898"/>
    </source>
</evidence>
<dbReference type="Proteomes" id="UP000674084">
    <property type="component" value="Unassembled WGS sequence"/>
</dbReference>
<protein>
    <submittedName>
        <fullName evidence="5">Site-specific integrase</fullName>
    </submittedName>
</protein>
<comment type="caution">
    <text evidence="5">The sequence shown here is derived from an EMBL/GenBank/DDBJ whole genome shotgun (WGS) entry which is preliminary data.</text>
</comment>
<feature type="domain" description="Tyr recombinase" evidence="4">
    <location>
        <begin position="237"/>
        <end position="437"/>
    </location>
</feature>
<evidence type="ECO:0000256" key="3">
    <source>
        <dbReference type="ARBA" id="ARBA00023172"/>
    </source>
</evidence>
<keyword evidence="3" id="KW-0233">DNA recombination</keyword>
<dbReference type="RefSeq" id="WP_210970003.1">
    <property type="nucleotide sequence ID" value="NZ_JAGPXE010000004.1"/>
</dbReference>
<dbReference type="EMBL" id="JAGPXE010000004">
    <property type="protein sequence ID" value="MBQ0924600.1"/>
    <property type="molecule type" value="Genomic_DNA"/>
</dbReference>
<gene>
    <name evidence="5" type="ORF">KBO27_11650</name>
</gene>
<evidence type="ECO:0000256" key="1">
    <source>
        <dbReference type="ARBA" id="ARBA00022908"/>
    </source>
</evidence>
<accession>A0ABS5DEG9</accession>
<dbReference type="InterPro" id="IPR013762">
    <property type="entry name" value="Integrase-like_cat_sf"/>
</dbReference>
<dbReference type="SUPFAM" id="SSF56349">
    <property type="entry name" value="DNA breaking-rejoining enzymes"/>
    <property type="match status" value="1"/>
</dbReference>
<evidence type="ECO:0000313" key="6">
    <source>
        <dbReference type="Proteomes" id="UP000674084"/>
    </source>
</evidence>
<dbReference type="InterPro" id="IPR004107">
    <property type="entry name" value="Integrase_SAM-like_N"/>
</dbReference>
<dbReference type="InterPro" id="IPR010998">
    <property type="entry name" value="Integrase_recombinase_N"/>
</dbReference>
<organism evidence="5 6">
    <name type="scientific">Saccharopolyspora endophytica</name>
    <dbReference type="NCBI Taxonomy" id="543886"/>
    <lineage>
        <taxon>Bacteria</taxon>
        <taxon>Bacillati</taxon>
        <taxon>Actinomycetota</taxon>
        <taxon>Actinomycetes</taxon>
        <taxon>Pseudonocardiales</taxon>
        <taxon>Pseudonocardiaceae</taxon>
        <taxon>Saccharopolyspora</taxon>
    </lineage>
</organism>
<dbReference type="Gene3D" id="1.10.443.10">
    <property type="entry name" value="Intergrase catalytic core"/>
    <property type="match status" value="1"/>
</dbReference>
<dbReference type="Pfam" id="PF00589">
    <property type="entry name" value="Phage_integrase"/>
    <property type="match status" value="1"/>
</dbReference>
<dbReference type="Pfam" id="PF14659">
    <property type="entry name" value="Phage_int_SAM_3"/>
    <property type="match status" value="1"/>
</dbReference>
<dbReference type="InterPro" id="IPR050090">
    <property type="entry name" value="Tyrosine_recombinase_XerCD"/>
</dbReference>
<dbReference type="PANTHER" id="PTHR30349">
    <property type="entry name" value="PHAGE INTEGRASE-RELATED"/>
    <property type="match status" value="1"/>
</dbReference>
<keyword evidence="6" id="KW-1185">Reference proteome</keyword>
<name>A0ABS5DEG9_9PSEU</name>
<dbReference type="InterPro" id="IPR011010">
    <property type="entry name" value="DNA_brk_join_enz"/>
</dbReference>